<evidence type="ECO:0000313" key="1">
    <source>
        <dbReference type="EMBL" id="MBB3997246.1"/>
    </source>
</evidence>
<dbReference type="EMBL" id="JACIEK010000001">
    <property type="protein sequence ID" value="MBB3997246.1"/>
    <property type="molecule type" value="Genomic_DNA"/>
</dbReference>
<sequence>MTRSDLPSLAVTITFLALVAALANLAHSLGPF</sequence>
<dbReference type="Proteomes" id="UP000542776">
    <property type="component" value="Unassembled WGS sequence"/>
</dbReference>
<reference evidence="1 2" key="1">
    <citation type="submission" date="2020-08" db="EMBL/GenBank/DDBJ databases">
        <title>Genomic Encyclopedia of Type Strains, Phase IV (KMG-IV): sequencing the most valuable type-strain genomes for metagenomic binning, comparative biology and taxonomic classification.</title>
        <authorList>
            <person name="Goeker M."/>
        </authorList>
    </citation>
    <scope>NUCLEOTIDE SEQUENCE [LARGE SCALE GENOMIC DNA]</scope>
    <source>
        <strain evidence="1 2">DSM 102238</strain>
    </source>
</reference>
<organism evidence="1 2">
    <name type="scientific">Aureimonas pseudogalii</name>
    <dbReference type="NCBI Taxonomy" id="1744844"/>
    <lineage>
        <taxon>Bacteria</taxon>
        <taxon>Pseudomonadati</taxon>
        <taxon>Pseudomonadota</taxon>
        <taxon>Alphaproteobacteria</taxon>
        <taxon>Hyphomicrobiales</taxon>
        <taxon>Aurantimonadaceae</taxon>
        <taxon>Aureimonas</taxon>
    </lineage>
</organism>
<name>A0A7W6H2P1_9HYPH</name>
<proteinExistence type="predicted"/>
<protein>
    <submittedName>
        <fullName evidence="1">Uncharacterized protein</fullName>
    </submittedName>
</protein>
<comment type="caution">
    <text evidence="1">The sequence shown here is derived from an EMBL/GenBank/DDBJ whole genome shotgun (WGS) entry which is preliminary data.</text>
</comment>
<evidence type="ECO:0000313" key="2">
    <source>
        <dbReference type="Proteomes" id="UP000542776"/>
    </source>
</evidence>
<accession>A0A7W6H2P1</accession>
<gene>
    <name evidence="1" type="ORF">GGR04_001067</name>
</gene>
<keyword evidence="2" id="KW-1185">Reference proteome</keyword>
<dbReference type="AlphaFoldDB" id="A0A7W6H2P1"/>